<proteinExistence type="predicted"/>
<feature type="compositionally biased region" description="Polar residues" evidence="1">
    <location>
        <begin position="58"/>
        <end position="70"/>
    </location>
</feature>
<feature type="transmembrane region" description="Helical" evidence="2">
    <location>
        <begin position="704"/>
        <end position="725"/>
    </location>
</feature>
<reference evidence="3" key="2">
    <citation type="submission" date="2023-05" db="EMBL/GenBank/DDBJ databases">
        <authorList>
            <consortium name="Lawrence Berkeley National Laboratory"/>
            <person name="Steindorff A."/>
            <person name="Hensen N."/>
            <person name="Bonometti L."/>
            <person name="Westerberg I."/>
            <person name="Brannstrom I.O."/>
            <person name="Guillou S."/>
            <person name="Cros-Aarteil S."/>
            <person name="Calhoun S."/>
            <person name="Haridas S."/>
            <person name="Kuo A."/>
            <person name="Mondo S."/>
            <person name="Pangilinan J."/>
            <person name="Riley R."/>
            <person name="Labutti K."/>
            <person name="Andreopoulos B."/>
            <person name="Lipzen A."/>
            <person name="Chen C."/>
            <person name="Yanf M."/>
            <person name="Daum C."/>
            <person name="Ng V."/>
            <person name="Clum A."/>
            <person name="Ohm R."/>
            <person name="Martin F."/>
            <person name="Silar P."/>
            <person name="Natvig D."/>
            <person name="Lalanne C."/>
            <person name="Gautier V."/>
            <person name="Ament-Velasquez S.L."/>
            <person name="Kruys A."/>
            <person name="Hutchinson M.I."/>
            <person name="Powell A.J."/>
            <person name="Barry K."/>
            <person name="Miller A.N."/>
            <person name="Grigoriev I.V."/>
            <person name="Debuchy R."/>
            <person name="Gladieux P."/>
            <person name="Thoren M.H."/>
            <person name="Johannesson H."/>
        </authorList>
    </citation>
    <scope>NUCLEOTIDE SEQUENCE</scope>
    <source>
        <strain evidence="3">CBS 538.74</strain>
    </source>
</reference>
<dbReference type="EMBL" id="MU856842">
    <property type="protein sequence ID" value="KAK4158065.1"/>
    <property type="molecule type" value="Genomic_DNA"/>
</dbReference>
<feature type="compositionally biased region" description="Low complexity" evidence="1">
    <location>
        <begin position="39"/>
        <end position="51"/>
    </location>
</feature>
<evidence type="ECO:0000313" key="3">
    <source>
        <dbReference type="EMBL" id="KAK4158065.1"/>
    </source>
</evidence>
<keyword evidence="4" id="KW-1185">Reference proteome</keyword>
<comment type="caution">
    <text evidence="3">The sequence shown here is derived from an EMBL/GenBank/DDBJ whole genome shotgun (WGS) entry which is preliminary data.</text>
</comment>
<accession>A0AAN6VV92</accession>
<dbReference type="PANTHER" id="PTHR35041:SF3">
    <property type="entry name" value="FORMYLMETHIONINE DEFORMYLASE-LIKE PROTEIN"/>
    <property type="match status" value="1"/>
</dbReference>
<gene>
    <name evidence="3" type="ORF">C8A00DRAFT_39617</name>
</gene>
<feature type="transmembrane region" description="Helical" evidence="2">
    <location>
        <begin position="267"/>
        <end position="289"/>
    </location>
</feature>
<feature type="transmembrane region" description="Helical" evidence="2">
    <location>
        <begin position="208"/>
        <end position="225"/>
    </location>
</feature>
<sequence length="852" mass="94014">MDQQGSAHAHQGYHDPYFHQARRNGAWNPIAATPDLDAVSPSSPQQRSRVSFAPVSPPTGTETGADTPSSVGLGIGSINHAAAQFPGYQPVVSRDSFQQDSPPSTPPLANDSSKPAITPHEYALNLNGAPYYHQQPYDDGPPPPGGPGHPRFARLAESSVWKMASGGWRMYGMFFLGFAFAVGHHAFYNNLDGKPADDQIRMMRFGGLLSYAAKASLVAAVVFAYQQQIWVTVISNVLRLKTIDSLFAAVEEPQALLNLEYLKKARIAACLAVLAWLFPLTVILTPATLTVAPLTQIKEDRCHGVRTLNFEGEKRKNWRKTDRLNGFRGVSLSLWNSTVMNSADLVDTPFNETFFDYWTDSSAPVDLTSAQSALTGAVIPRRDVTFETCGGGWNCSYTITFKAPGYKCSELARGRKLDEADLYRQGAPRTFHPGELAPNGNHSYLAETTVGEYFNHQLEVHAGGAPIMTAPYPKHLGAFRTEPVLWIGYSELTRPGKPPENKGDPDWYTAFEAVVARCEHYLTQYTVQFNHTFSEQTTTVLKREYLHPIVDTKYVPDKISDDGTLDNTTATPESNYILPIDFETYRMTAAYHALGKRLRFYLNGYLKYAPFAMVETEATKTRLINTETYLPVPNLVAEIQHFYENMTLSLLSNPQFVIVAWAAKPDERSGISISHNNTTDPALSYPCVKTRVANAYVFNRRDLWIAYSFAIGAALFAIVLGSAALSQNNFHVRDAHVSSIVAATRAPCLEHLPWKASKWGEVPDEILDTRLGYGVVAESGPNGTPAAIQGGFPGMWMGGFGSPRVMGGKVYYGFAPREVLERTRVATFGPGGGKPRSRASAFSFRTWEQNYH</sequence>
<dbReference type="AlphaFoldDB" id="A0AAN6VV92"/>
<evidence type="ECO:0000256" key="2">
    <source>
        <dbReference type="SAM" id="Phobius"/>
    </source>
</evidence>
<name>A0AAN6VV92_9PEZI</name>
<keyword evidence="2" id="KW-1133">Transmembrane helix</keyword>
<keyword evidence="2" id="KW-0472">Membrane</keyword>
<dbReference type="PANTHER" id="PTHR35041">
    <property type="entry name" value="MEDIATOR OF RNA POLYMERASE II TRANSCRIPTION SUBUNIT 1"/>
    <property type="match status" value="1"/>
</dbReference>
<evidence type="ECO:0000313" key="4">
    <source>
        <dbReference type="Proteomes" id="UP001302745"/>
    </source>
</evidence>
<organism evidence="3 4">
    <name type="scientific">Chaetomidium leptoderma</name>
    <dbReference type="NCBI Taxonomy" id="669021"/>
    <lineage>
        <taxon>Eukaryota</taxon>
        <taxon>Fungi</taxon>
        <taxon>Dikarya</taxon>
        <taxon>Ascomycota</taxon>
        <taxon>Pezizomycotina</taxon>
        <taxon>Sordariomycetes</taxon>
        <taxon>Sordariomycetidae</taxon>
        <taxon>Sordariales</taxon>
        <taxon>Chaetomiaceae</taxon>
        <taxon>Chaetomidium</taxon>
    </lineage>
</organism>
<protein>
    <recommendedName>
        <fullName evidence="5">Formylmethionine deformylase-like protein</fullName>
    </recommendedName>
</protein>
<feature type="region of interest" description="Disordered" evidence="1">
    <location>
        <begin position="93"/>
        <end position="116"/>
    </location>
</feature>
<evidence type="ECO:0008006" key="5">
    <source>
        <dbReference type="Google" id="ProtNLM"/>
    </source>
</evidence>
<reference evidence="3" key="1">
    <citation type="journal article" date="2023" name="Mol. Phylogenet. Evol.">
        <title>Genome-scale phylogeny and comparative genomics of the fungal order Sordariales.</title>
        <authorList>
            <person name="Hensen N."/>
            <person name="Bonometti L."/>
            <person name="Westerberg I."/>
            <person name="Brannstrom I.O."/>
            <person name="Guillou S."/>
            <person name="Cros-Aarteil S."/>
            <person name="Calhoun S."/>
            <person name="Haridas S."/>
            <person name="Kuo A."/>
            <person name="Mondo S."/>
            <person name="Pangilinan J."/>
            <person name="Riley R."/>
            <person name="LaButti K."/>
            <person name="Andreopoulos B."/>
            <person name="Lipzen A."/>
            <person name="Chen C."/>
            <person name="Yan M."/>
            <person name="Daum C."/>
            <person name="Ng V."/>
            <person name="Clum A."/>
            <person name="Steindorff A."/>
            <person name="Ohm R.A."/>
            <person name="Martin F."/>
            <person name="Silar P."/>
            <person name="Natvig D.O."/>
            <person name="Lalanne C."/>
            <person name="Gautier V."/>
            <person name="Ament-Velasquez S.L."/>
            <person name="Kruys A."/>
            <person name="Hutchinson M.I."/>
            <person name="Powell A.J."/>
            <person name="Barry K."/>
            <person name="Miller A.N."/>
            <person name="Grigoriev I.V."/>
            <person name="Debuchy R."/>
            <person name="Gladieux P."/>
            <person name="Hiltunen Thoren M."/>
            <person name="Johannesson H."/>
        </authorList>
    </citation>
    <scope>NUCLEOTIDE SEQUENCE</scope>
    <source>
        <strain evidence="3">CBS 538.74</strain>
    </source>
</reference>
<feature type="region of interest" description="Disordered" evidence="1">
    <location>
        <begin position="1"/>
        <end position="75"/>
    </location>
</feature>
<evidence type="ECO:0000256" key="1">
    <source>
        <dbReference type="SAM" id="MobiDB-lite"/>
    </source>
</evidence>
<dbReference type="Proteomes" id="UP001302745">
    <property type="component" value="Unassembled WGS sequence"/>
</dbReference>
<keyword evidence="2" id="KW-0812">Transmembrane</keyword>
<feature type="transmembrane region" description="Helical" evidence="2">
    <location>
        <begin position="170"/>
        <end position="188"/>
    </location>
</feature>